<dbReference type="AlphaFoldDB" id="A0A6J8ARR8"/>
<dbReference type="FunFam" id="2.30.29.30:FF:000286">
    <property type="entry name" value="PH-protein kinase domain containing protein"/>
    <property type="match status" value="1"/>
</dbReference>
<dbReference type="Proteomes" id="UP000507470">
    <property type="component" value="Unassembled WGS sequence"/>
</dbReference>
<dbReference type="PANTHER" id="PTHR14336">
    <property type="entry name" value="TANDEM PH DOMAIN CONTAINING PROTEIN"/>
    <property type="match status" value="1"/>
</dbReference>
<dbReference type="InterPro" id="IPR011993">
    <property type="entry name" value="PH-like_dom_sf"/>
</dbReference>
<name>A0A6J8ARR8_MYTCO</name>
<proteinExistence type="predicted"/>
<gene>
    <name evidence="2" type="ORF">MCOR_10731</name>
</gene>
<dbReference type="Pfam" id="PF00169">
    <property type="entry name" value="PH"/>
    <property type="match status" value="1"/>
</dbReference>
<feature type="domain" description="PH" evidence="1">
    <location>
        <begin position="56"/>
        <end position="147"/>
    </location>
</feature>
<dbReference type="OrthoDB" id="243840at2759"/>
<dbReference type="InterPro" id="IPR051707">
    <property type="entry name" value="PI-Interact_SigTrans_Reg"/>
</dbReference>
<dbReference type="InterPro" id="IPR001849">
    <property type="entry name" value="PH_domain"/>
</dbReference>
<evidence type="ECO:0000259" key="1">
    <source>
        <dbReference type="PROSITE" id="PS50003"/>
    </source>
</evidence>
<organism evidence="2 3">
    <name type="scientific">Mytilus coruscus</name>
    <name type="common">Sea mussel</name>
    <dbReference type="NCBI Taxonomy" id="42192"/>
    <lineage>
        <taxon>Eukaryota</taxon>
        <taxon>Metazoa</taxon>
        <taxon>Spiralia</taxon>
        <taxon>Lophotrochozoa</taxon>
        <taxon>Mollusca</taxon>
        <taxon>Bivalvia</taxon>
        <taxon>Autobranchia</taxon>
        <taxon>Pteriomorphia</taxon>
        <taxon>Mytilida</taxon>
        <taxon>Mytiloidea</taxon>
        <taxon>Mytilidae</taxon>
        <taxon>Mytilinae</taxon>
        <taxon>Mytilus</taxon>
    </lineage>
</organism>
<dbReference type="PROSITE" id="PS50003">
    <property type="entry name" value="PH_DOMAIN"/>
    <property type="match status" value="1"/>
</dbReference>
<sequence length="243" mass="28384">MEGILKKKISILRGFEDKWFKLTEDGFLEYYEIKPSIISQDTDIPANQIPSYVSGFGMKEGGLFSRRWDRRYFVLSDCGFQYYTSETETTPQRTVSIEEIKGVANANGYRDKQSVFQLVTKHRTFFIEVETPSDLEKWTKELSCCLQKREQLWLNPDVRVMKGKIYIVLASLAPDKDDCTFRIITNSGETHILRRDRMMIETIMHSINHHPLFINKSDFALNCFNGAVVLSKWKQRPCPMERV</sequence>
<protein>
    <recommendedName>
        <fullName evidence="1">PH domain-containing protein</fullName>
    </recommendedName>
</protein>
<accession>A0A6J8ARR8</accession>
<evidence type="ECO:0000313" key="2">
    <source>
        <dbReference type="EMBL" id="CAC5372729.1"/>
    </source>
</evidence>
<dbReference type="SUPFAM" id="SSF50729">
    <property type="entry name" value="PH domain-like"/>
    <property type="match status" value="1"/>
</dbReference>
<reference evidence="2 3" key="1">
    <citation type="submission" date="2020-06" db="EMBL/GenBank/DDBJ databases">
        <authorList>
            <person name="Li R."/>
            <person name="Bekaert M."/>
        </authorList>
    </citation>
    <scope>NUCLEOTIDE SEQUENCE [LARGE SCALE GENOMIC DNA]</scope>
    <source>
        <strain evidence="3">wild</strain>
    </source>
</reference>
<evidence type="ECO:0000313" key="3">
    <source>
        <dbReference type="Proteomes" id="UP000507470"/>
    </source>
</evidence>
<keyword evidence="3" id="KW-1185">Reference proteome</keyword>
<dbReference type="EMBL" id="CACVKT020001865">
    <property type="protein sequence ID" value="CAC5372729.1"/>
    <property type="molecule type" value="Genomic_DNA"/>
</dbReference>
<dbReference type="Gene3D" id="2.30.29.30">
    <property type="entry name" value="Pleckstrin-homology domain (PH domain)/Phosphotyrosine-binding domain (PTB)"/>
    <property type="match status" value="1"/>
</dbReference>
<dbReference type="SMART" id="SM00233">
    <property type="entry name" value="PH"/>
    <property type="match status" value="1"/>
</dbReference>